<dbReference type="Proteomes" id="UP001220662">
    <property type="component" value="Unassembled WGS sequence"/>
</dbReference>
<evidence type="ECO:0000256" key="1">
    <source>
        <dbReference type="SAM" id="Phobius"/>
    </source>
</evidence>
<keyword evidence="1" id="KW-0812">Transmembrane</keyword>
<protein>
    <recommendedName>
        <fullName evidence="4">DoxX family protein</fullName>
    </recommendedName>
</protein>
<dbReference type="RefSeq" id="WP_276216161.1">
    <property type="nucleotide sequence ID" value="NZ_JARJLR010000493.1"/>
</dbReference>
<organism evidence="2 3">
    <name type="scientific">Pseudomonas citronellolis</name>
    <dbReference type="NCBI Taxonomy" id="53408"/>
    <lineage>
        <taxon>Bacteria</taxon>
        <taxon>Pseudomonadati</taxon>
        <taxon>Pseudomonadota</taxon>
        <taxon>Gammaproteobacteria</taxon>
        <taxon>Pseudomonadales</taxon>
        <taxon>Pseudomonadaceae</taxon>
        <taxon>Pseudomonas</taxon>
    </lineage>
</organism>
<comment type="caution">
    <text evidence="2">The sequence shown here is derived from an EMBL/GenBank/DDBJ whole genome shotgun (WGS) entry which is preliminary data.</text>
</comment>
<proteinExistence type="predicted"/>
<evidence type="ECO:0000313" key="2">
    <source>
        <dbReference type="EMBL" id="MDF3845861.1"/>
    </source>
</evidence>
<keyword evidence="1" id="KW-0472">Membrane</keyword>
<reference evidence="2" key="1">
    <citation type="submission" date="2023-03" db="EMBL/GenBank/DDBJ databases">
        <title>Draft assemblies of triclosan tolerant bacteria isolated from returned activated sludge.</title>
        <authorList>
            <person name="Van Hamelsveld S."/>
        </authorList>
    </citation>
    <scope>NUCLEOTIDE SEQUENCE</scope>
    <source>
        <strain evidence="2">GW210015_S63</strain>
    </source>
</reference>
<dbReference type="EMBL" id="JARJLR010000493">
    <property type="protein sequence ID" value="MDF3845861.1"/>
    <property type="molecule type" value="Genomic_DNA"/>
</dbReference>
<dbReference type="AlphaFoldDB" id="A0AAW6PHY9"/>
<feature type="transmembrane region" description="Helical" evidence="1">
    <location>
        <begin position="92"/>
        <end position="114"/>
    </location>
</feature>
<accession>A0AAW6PHY9</accession>
<evidence type="ECO:0000313" key="3">
    <source>
        <dbReference type="Proteomes" id="UP001220662"/>
    </source>
</evidence>
<sequence length="139" mass="15641">MTRWFKDSNKILLAWGAMDAFHLTRYSLKAWQAGNIPYLTDLMNTLALSSELGLPLLMMAAASWGLQLSIILTAILFLCGYRPARYLGLAQIPFRLLFIYPSITPILMAGSYWAQNPLPLVLLLLASEALKGWTLWKHA</sequence>
<name>A0AAW6PHY9_9PSED</name>
<evidence type="ECO:0008006" key="4">
    <source>
        <dbReference type="Google" id="ProtNLM"/>
    </source>
</evidence>
<feature type="transmembrane region" description="Helical" evidence="1">
    <location>
        <begin position="56"/>
        <end position="80"/>
    </location>
</feature>
<keyword evidence="1" id="KW-1133">Transmembrane helix</keyword>
<gene>
    <name evidence="2" type="ORF">P3W55_29490</name>
</gene>